<dbReference type="Proteomes" id="UP000789570">
    <property type="component" value="Unassembled WGS sequence"/>
</dbReference>
<evidence type="ECO:0000313" key="2">
    <source>
        <dbReference type="Proteomes" id="UP000789570"/>
    </source>
</evidence>
<reference evidence="1" key="1">
    <citation type="submission" date="2021-06" db="EMBL/GenBank/DDBJ databases">
        <authorList>
            <person name="Kallberg Y."/>
            <person name="Tangrot J."/>
            <person name="Rosling A."/>
        </authorList>
    </citation>
    <scope>NUCLEOTIDE SEQUENCE</scope>
    <source>
        <strain evidence="1">UK204</strain>
    </source>
</reference>
<name>A0A9N9HWK4_9GLOM</name>
<keyword evidence="2" id="KW-1185">Reference proteome</keyword>
<accession>A0A9N9HWK4</accession>
<organism evidence="1 2">
    <name type="scientific">Funneliformis caledonium</name>
    <dbReference type="NCBI Taxonomy" id="1117310"/>
    <lineage>
        <taxon>Eukaryota</taxon>
        <taxon>Fungi</taxon>
        <taxon>Fungi incertae sedis</taxon>
        <taxon>Mucoromycota</taxon>
        <taxon>Glomeromycotina</taxon>
        <taxon>Glomeromycetes</taxon>
        <taxon>Glomerales</taxon>
        <taxon>Glomeraceae</taxon>
        <taxon>Funneliformis</taxon>
    </lineage>
</organism>
<protein>
    <submittedName>
        <fullName evidence="1">10564_t:CDS:1</fullName>
    </submittedName>
</protein>
<dbReference type="EMBL" id="CAJVPQ010008770">
    <property type="protein sequence ID" value="CAG8709840.1"/>
    <property type="molecule type" value="Genomic_DNA"/>
</dbReference>
<comment type="caution">
    <text evidence="1">The sequence shown here is derived from an EMBL/GenBank/DDBJ whole genome shotgun (WGS) entry which is preliminary data.</text>
</comment>
<evidence type="ECO:0000313" key="1">
    <source>
        <dbReference type="EMBL" id="CAG8709840.1"/>
    </source>
</evidence>
<dbReference type="AlphaFoldDB" id="A0A9N9HWK4"/>
<sequence length="88" mass="9842">MGREKIHRLMGEEKKSSVEESLCSYCLLPPHLTILGEVLLWPTNCSVLEISISSLVVNELTGRIVERLTRSDCLRLTDGDCLWLIGGD</sequence>
<gene>
    <name evidence="1" type="ORF">FCALED_LOCUS13865</name>
</gene>
<proteinExistence type="predicted"/>